<feature type="region of interest" description="Disordered" evidence="1">
    <location>
        <begin position="44"/>
        <end position="102"/>
    </location>
</feature>
<keyword evidence="2" id="KW-0489">Methyltransferase</keyword>
<feature type="compositionally biased region" description="Gly residues" evidence="1">
    <location>
        <begin position="45"/>
        <end position="56"/>
    </location>
</feature>
<feature type="non-terminal residue" evidence="2">
    <location>
        <position position="181"/>
    </location>
</feature>
<accession>A0A6J4TYH2</accession>
<dbReference type="GO" id="GO:0052913">
    <property type="term" value="F:16S rRNA (guanine(966)-N(2))-methyltransferase activity"/>
    <property type="evidence" value="ECO:0007669"/>
    <property type="project" value="UniProtKB-EC"/>
</dbReference>
<evidence type="ECO:0000256" key="1">
    <source>
        <dbReference type="SAM" id="MobiDB-lite"/>
    </source>
</evidence>
<name>A0A6J4TYH2_9SPHN</name>
<feature type="non-terminal residue" evidence="2">
    <location>
        <position position="1"/>
    </location>
</feature>
<evidence type="ECO:0000313" key="2">
    <source>
        <dbReference type="EMBL" id="CAA9534253.1"/>
    </source>
</evidence>
<gene>
    <name evidence="2" type="ORF">AVDCRST_MAG23-1312</name>
</gene>
<feature type="region of interest" description="Disordered" evidence="1">
    <location>
        <begin position="1"/>
        <end position="30"/>
    </location>
</feature>
<keyword evidence="2" id="KW-0808">Transferase</keyword>
<dbReference type="AlphaFoldDB" id="A0A6J4TYH2"/>
<organism evidence="2">
    <name type="scientific">uncultured Sphingosinicella sp</name>
    <dbReference type="NCBI Taxonomy" id="478748"/>
    <lineage>
        <taxon>Bacteria</taxon>
        <taxon>Pseudomonadati</taxon>
        <taxon>Pseudomonadota</taxon>
        <taxon>Alphaproteobacteria</taxon>
        <taxon>Sphingomonadales</taxon>
        <taxon>Sphingosinicellaceae</taxon>
        <taxon>Sphingosinicella</taxon>
        <taxon>environmental samples</taxon>
    </lineage>
</organism>
<dbReference type="EC" id="2.1.1.171" evidence="2"/>
<protein>
    <submittedName>
        <fullName evidence="2">16S rRNA (Guanine(966)-N(2))-methyltransferase</fullName>
        <ecNumber evidence="2">2.1.1.171</ecNumber>
    </submittedName>
</protein>
<feature type="compositionally biased region" description="Basic residues" evidence="1">
    <location>
        <begin position="78"/>
        <end position="95"/>
    </location>
</feature>
<sequence>EDRSGGVARAAGCRSGRPGHTADRGPDPRGFVLDAAEPGRQLRGAAGGGHICGNGRPGARSSFARRGALPVRGERPWRPRHTPTQHRYVQRRGAHRSPQPIGRACRHTFPALRHRLHGPALCQRAGRDGAAAAGGPGLGGALGLDQRRDERRAPCPTLRLHARGGAKVRQGLAVSVPPRRL</sequence>
<dbReference type="EMBL" id="CADCWD010000051">
    <property type="protein sequence ID" value="CAA9534253.1"/>
    <property type="molecule type" value="Genomic_DNA"/>
</dbReference>
<reference evidence="2" key="1">
    <citation type="submission" date="2020-02" db="EMBL/GenBank/DDBJ databases">
        <authorList>
            <person name="Meier V. D."/>
        </authorList>
    </citation>
    <scope>NUCLEOTIDE SEQUENCE</scope>
    <source>
        <strain evidence="2">AVDCRST_MAG23</strain>
    </source>
</reference>
<proteinExistence type="predicted"/>